<dbReference type="OrthoDB" id="9772456at2"/>
<comment type="caution">
    <text evidence="2">The sequence shown here is derived from an EMBL/GenBank/DDBJ whole genome shotgun (WGS) entry which is preliminary data.</text>
</comment>
<dbReference type="CDD" id="cd01637">
    <property type="entry name" value="IMPase_like"/>
    <property type="match status" value="1"/>
</dbReference>
<comment type="cofactor">
    <cofactor evidence="1">
        <name>Mg(2+)</name>
        <dbReference type="ChEBI" id="CHEBI:18420"/>
    </cofactor>
</comment>
<proteinExistence type="predicted"/>
<keyword evidence="1" id="KW-0460">Magnesium</keyword>
<dbReference type="GO" id="GO:0006020">
    <property type="term" value="P:inositol metabolic process"/>
    <property type="evidence" value="ECO:0007669"/>
    <property type="project" value="TreeGrafter"/>
</dbReference>
<keyword evidence="1" id="KW-0479">Metal-binding</keyword>
<reference evidence="2 3" key="1">
    <citation type="submission" date="2019-06" db="EMBL/GenBank/DDBJ databases">
        <title>Sequencing the genomes of 1000 actinobacteria strains.</title>
        <authorList>
            <person name="Klenk H.-P."/>
        </authorList>
    </citation>
    <scope>NUCLEOTIDE SEQUENCE [LARGE SCALE GENOMIC DNA]</scope>
    <source>
        <strain evidence="2 3">DSM 8251</strain>
    </source>
</reference>
<dbReference type="SUPFAM" id="SSF56655">
    <property type="entry name" value="Carbohydrate phosphatase"/>
    <property type="match status" value="1"/>
</dbReference>
<feature type="binding site" evidence="1">
    <location>
        <position position="213"/>
    </location>
    <ligand>
        <name>Mg(2+)</name>
        <dbReference type="ChEBI" id="CHEBI:18420"/>
        <label>1</label>
        <note>catalytic</note>
    </ligand>
</feature>
<accession>A0A542ZRD9</accession>
<dbReference type="Gene3D" id="3.40.190.80">
    <property type="match status" value="1"/>
</dbReference>
<keyword evidence="3" id="KW-1185">Reference proteome</keyword>
<feature type="binding site" evidence="1">
    <location>
        <position position="96"/>
    </location>
    <ligand>
        <name>Mg(2+)</name>
        <dbReference type="ChEBI" id="CHEBI:18420"/>
        <label>1</label>
        <note>catalytic</note>
    </ligand>
</feature>
<dbReference type="RefSeq" id="WP_142092581.1">
    <property type="nucleotide sequence ID" value="NZ_BAAAMD010000001.1"/>
</dbReference>
<name>A0A542ZRD9_9ACTN</name>
<feature type="binding site" evidence="1">
    <location>
        <position position="73"/>
    </location>
    <ligand>
        <name>Mg(2+)</name>
        <dbReference type="ChEBI" id="CHEBI:18420"/>
        <label>1</label>
        <note>catalytic</note>
    </ligand>
</feature>
<dbReference type="PANTHER" id="PTHR20854:SF4">
    <property type="entry name" value="INOSITOL-1-MONOPHOSPHATASE-RELATED"/>
    <property type="match status" value="1"/>
</dbReference>
<dbReference type="InterPro" id="IPR000760">
    <property type="entry name" value="Inositol_monophosphatase-like"/>
</dbReference>
<evidence type="ECO:0000313" key="2">
    <source>
        <dbReference type="EMBL" id="TQL62780.1"/>
    </source>
</evidence>
<gene>
    <name evidence="2" type="ORF">FB460_0570</name>
</gene>
<protein>
    <submittedName>
        <fullName evidence="2">Fructose-1,6-bisphosphatase/inositol monophosphatase family enzyme</fullName>
    </submittedName>
</protein>
<dbReference type="AlphaFoldDB" id="A0A542ZRD9"/>
<evidence type="ECO:0000313" key="3">
    <source>
        <dbReference type="Proteomes" id="UP000316196"/>
    </source>
</evidence>
<dbReference type="Gene3D" id="3.30.540.10">
    <property type="entry name" value="Fructose-1,6-Bisphosphatase, subunit A, domain 1"/>
    <property type="match status" value="1"/>
</dbReference>
<dbReference type="PANTHER" id="PTHR20854">
    <property type="entry name" value="INOSITOL MONOPHOSPHATASE"/>
    <property type="match status" value="1"/>
</dbReference>
<dbReference type="GO" id="GO:0008934">
    <property type="term" value="F:inositol monophosphate 1-phosphatase activity"/>
    <property type="evidence" value="ECO:0007669"/>
    <property type="project" value="TreeGrafter"/>
</dbReference>
<feature type="binding site" evidence="1">
    <location>
        <position position="99"/>
    </location>
    <ligand>
        <name>Mg(2+)</name>
        <dbReference type="ChEBI" id="CHEBI:18420"/>
        <label>1</label>
        <note>catalytic</note>
    </ligand>
</feature>
<dbReference type="Proteomes" id="UP000316196">
    <property type="component" value="Unassembled WGS sequence"/>
</dbReference>
<dbReference type="EMBL" id="VFOR01000001">
    <property type="protein sequence ID" value="TQL62780.1"/>
    <property type="molecule type" value="Genomic_DNA"/>
</dbReference>
<dbReference type="GO" id="GO:0007165">
    <property type="term" value="P:signal transduction"/>
    <property type="evidence" value="ECO:0007669"/>
    <property type="project" value="TreeGrafter"/>
</dbReference>
<dbReference type="PRINTS" id="PR00377">
    <property type="entry name" value="IMPHPHTASES"/>
</dbReference>
<organism evidence="2 3">
    <name type="scientific">Propioniferax innocua</name>
    <dbReference type="NCBI Taxonomy" id="1753"/>
    <lineage>
        <taxon>Bacteria</taxon>
        <taxon>Bacillati</taxon>
        <taxon>Actinomycetota</taxon>
        <taxon>Actinomycetes</taxon>
        <taxon>Propionibacteriales</taxon>
        <taxon>Propionibacteriaceae</taxon>
        <taxon>Propioniferax</taxon>
    </lineage>
</organism>
<sequence length="265" mass="28737">MPNSAEPLDTAGILELMRAVAGDVIRPRWRGLGRGDISEKAPGDVVTVADRESELRLTQELTAAFPHALVVGEEAVSADPELLVDSHLAEHVFYVDPVDGTRQFIQGSPDYAVMIGEIRRGEITRAWVLQPEHDRAYMAEKGAGTFSAEGEQLHLCGQGTRDLHGATSVPHVLQDETLARHINRVGICCGVDYPDLVVGLQDFLLYQQPKPWDHVPGALLVTEAGGAVVTGEGERYVGQPASMLLATCGADTMDHARERLITRFA</sequence>
<dbReference type="Pfam" id="PF00459">
    <property type="entry name" value="Inositol_P"/>
    <property type="match status" value="1"/>
</dbReference>
<evidence type="ECO:0000256" key="1">
    <source>
        <dbReference type="PIRSR" id="PIRSR600760-2"/>
    </source>
</evidence>
<dbReference type="GO" id="GO:0046872">
    <property type="term" value="F:metal ion binding"/>
    <property type="evidence" value="ECO:0007669"/>
    <property type="project" value="UniProtKB-KW"/>
</dbReference>